<keyword evidence="1" id="KW-0812">Transmembrane</keyword>
<dbReference type="Pfam" id="PF13519">
    <property type="entry name" value="VWA_2"/>
    <property type="match status" value="1"/>
</dbReference>
<keyword evidence="1" id="KW-1133">Transmembrane helix</keyword>
<feature type="transmembrane region" description="Helical" evidence="1">
    <location>
        <begin position="48"/>
        <end position="69"/>
    </location>
</feature>
<protein>
    <submittedName>
        <fullName evidence="3">BatB</fullName>
    </submittedName>
</protein>
<dbReference type="PROSITE" id="PS50234">
    <property type="entry name" value="VWFA"/>
    <property type="match status" value="1"/>
</dbReference>
<organism evidence="3">
    <name type="scientific">uncultured Sulfurovum sp</name>
    <dbReference type="NCBI Taxonomy" id="269237"/>
    <lineage>
        <taxon>Bacteria</taxon>
        <taxon>Pseudomonadati</taxon>
        <taxon>Campylobacterota</taxon>
        <taxon>Epsilonproteobacteria</taxon>
        <taxon>Campylobacterales</taxon>
        <taxon>Sulfurovaceae</taxon>
        <taxon>Sulfurovum</taxon>
        <taxon>environmental samples</taxon>
    </lineage>
</organism>
<sequence length="324" mass="35415">MTFVNPQLFFILILPLLVFAVVILKHKGNVTQVFNEEVLKRLSVGDDALPLVLRNILMLLGVLFLLIALARPVVDNGEKVVQLEGLSCVVALDISGSMRAKDIYPNRLEFAKTKMLSLFEEMPTDELAVIAFAHSSFMLAPFSSDKGTLKQIVEGVTDEYINMGSTDFSALGSYVAELLEKKQPKILVVFSDGGEKKDLEEFANIIKEEEISLYVVLVGSKKGSPVIGKDGKPLSHNGAIAITQRNDDLGQVALENGGAFVVANTGTTGVKDLVATIKAHHQNKEQGEVTIHDRDELFYYPLGLGLFLLLLGFSSLPQRSRDAI</sequence>
<dbReference type="EMBL" id="CACVAX010000039">
    <property type="protein sequence ID" value="CAA6813753.1"/>
    <property type="molecule type" value="Genomic_DNA"/>
</dbReference>
<evidence type="ECO:0000259" key="2">
    <source>
        <dbReference type="PROSITE" id="PS50234"/>
    </source>
</evidence>
<keyword evidence="1" id="KW-0472">Membrane</keyword>
<dbReference type="InterPro" id="IPR002035">
    <property type="entry name" value="VWF_A"/>
</dbReference>
<dbReference type="SUPFAM" id="SSF53300">
    <property type="entry name" value="vWA-like"/>
    <property type="match status" value="1"/>
</dbReference>
<feature type="domain" description="VWFA" evidence="2">
    <location>
        <begin position="87"/>
        <end position="277"/>
    </location>
</feature>
<proteinExistence type="predicted"/>
<reference evidence="3" key="1">
    <citation type="submission" date="2020-01" db="EMBL/GenBank/DDBJ databases">
        <authorList>
            <person name="Meier V. D."/>
            <person name="Meier V D."/>
        </authorList>
    </citation>
    <scope>NUCLEOTIDE SEQUENCE</scope>
    <source>
        <strain evidence="3">HLG_WM_MAG_04</strain>
    </source>
</reference>
<gene>
    <name evidence="3" type="ORF">HELGO_WM6560</name>
</gene>
<dbReference type="AlphaFoldDB" id="A0A6S6T4M6"/>
<evidence type="ECO:0000313" key="3">
    <source>
        <dbReference type="EMBL" id="CAA6813753.1"/>
    </source>
</evidence>
<dbReference type="Gene3D" id="3.40.50.410">
    <property type="entry name" value="von Willebrand factor, type A domain"/>
    <property type="match status" value="1"/>
</dbReference>
<dbReference type="SMART" id="SM00327">
    <property type="entry name" value="VWA"/>
    <property type="match status" value="1"/>
</dbReference>
<accession>A0A6S6T4M6</accession>
<name>A0A6S6T4M6_9BACT</name>
<dbReference type="InterPro" id="IPR036465">
    <property type="entry name" value="vWFA_dom_sf"/>
</dbReference>
<feature type="transmembrane region" description="Helical" evidence="1">
    <location>
        <begin position="297"/>
        <end position="316"/>
    </location>
</feature>
<evidence type="ECO:0000256" key="1">
    <source>
        <dbReference type="SAM" id="Phobius"/>
    </source>
</evidence>